<accession>A0A3A1TZ86</accession>
<reference evidence="3" key="1">
    <citation type="submission" date="2018-09" db="EMBL/GenBank/DDBJ databases">
        <authorList>
            <person name="Kim I."/>
        </authorList>
    </citation>
    <scope>NUCLEOTIDE SEQUENCE [LARGE SCALE GENOMIC DNA]</scope>
    <source>
        <strain evidence="3">DD4a</strain>
    </source>
</reference>
<proteinExistence type="predicted"/>
<evidence type="ECO:0000313" key="3">
    <source>
        <dbReference type="Proteomes" id="UP000265742"/>
    </source>
</evidence>
<gene>
    <name evidence="2" type="ORF">D1781_00330</name>
</gene>
<keyword evidence="1" id="KW-0472">Membrane</keyword>
<dbReference type="EMBL" id="QXTG01000001">
    <property type="protein sequence ID" value="RIX29964.1"/>
    <property type="molecule type" value="Genomic_DNA"/>
</dbReference>
<keyword evidence="1" id="KW-1133">Transmembrane helix</keyword>
<dbReference type="Proteomes" id="UP000265742">
    <property type="component" value="Unassembled WGS sequence"/>
</dbReference>
<feature type="transmembrane region" description="Helical" evidence="1">
    <location>
        <begin position="194"/>
        <end position="212"/>
    </location>
</feature>
<protein>
    <recommendedName>
        <fullName evidence="4">DUF2975 domain-containing protein</fullName>
    </recommendedName>
</protein>
<keyword evidence="1" id="KW-0812">Transmembrane</keyword>
<feature type="transmembrane region" description="Helical" evidence="1">
    <location>
        <begin position="105"/>
        <end position="125"/>
    </location>
</feature>
<sequence>MSDASRLQDAQVIPERFRWALRLLLTVAVLWTLVSLVGLVLQVTQLVNWVQPGARVPVTFSTSFELKTNGGQNSYGGGPFVQDGQSVTVTQVATTLNGVPLINRILLGAAPIVWSLTGVGVALLLGFTIRRLIVGTSFGRGLARPVVLAAVVLAIGSSVAQFLELATPVAFGAFAWAAPSGYPISISRASAPGFQFGPLLAACGLLVVALVVRRGLALQRDVDGLV</sequence>
<keyword evidence="3" id="KW-1185">Reference proteome</keyword>
<comment type="caution">
    <text evidence="2">The sequence shown here is derived from an EMBL/GenBank/DDBJ whole genome shotgun (WGS) entry which is preliminary data.</text>
</comment>
<dbReference type="AlphaFoldDB" id="A0A3A1TZ86"/>
<feature type="transmembrane region" description="Helical" evidence="1">
    <location>
        <begin position="21"/>
        <end position="41"/>
    </location>
</feature>
<feature type="transmembrane region" description="Helical" evidence="1">
    <location>
        <begin position="146"/>
        <end position="174"/>
    </location>
</feature>
<name>A0A3A1TZ86_9MICO</name>
<dbReference type="RefSeq" id="WP_147391996.1">
    <property type="nucleotide sequence ID" value="NZ_QXTG01000001.1"/>
</dbReference>
<evidence type="ECO:0000313" key="2">
    <source>
        <dbReference type="EMBL" id="RIX29964.1"/>
    </source>
</evidence>
<evidence type="ECO:0008006" key="4">
    <source>
        <dbReference type="Google" id="ProtNLM"/>
    </source>
</evidence>
<organism evidence="2 3">
    <name type="scientific">Amnibacterium setariae</name>
    <dbReference type="NCBI Taxonomy" id="2306585"/>
    <lineage>
        <taxon>Bacteria</taxon>
        <taxon>Bacillati</taxon>
        <taxon>Actinomycetota</taxon>
        <taxon>Actinomycetes</taxon>
        <taxon>Micrococcales</taxon>
        <taxon>Microbacteriaceae</taxon>
        <taxon>Amnibacterium</taxon>
    </lineage>
</organism>
<evidence type="ECO:0000256" key="1">
    <source>
        <dbReference type="SAM" id="Phobius"/>
    </source>
</evidence>